<dbReference type="Gene3D" id="3.20.20.150">
    <property type="entry name" value="Divalent-metal-dependent TIM barrel enzymes"/>
    <property type="match status" value="1"/>
</dbReference>
<gene>
    <name evidence="2" type="ORF">HL41_03265</name>
</gene>
<protein>
    <recommendedName>
        <fullName evidence="1">Xylose isomerase-like TIM barrel domain-containing protein</fullName>
    </recommendedName>
</protein>
<dbReference type="eggNOG" id="COG1082">
    <property type="taxonomic scope" value="Bacteria"/>
</dbReference>
<dbReference type="SUPFAM" id="SSF51658">
    <property type="entry name" value="Xylose isomerase-like"/>
    <property type="match status" value="1"/>
</dbReference>
<accession>A0A075WYY7</accession>
<dbReference type="HOGENOM" id="CLU_050006_7_1_0"/>
<proteinExistence type="predicted"/>
<organism evidence="2 3">
    <name type="scientific">Thermodesulfobacterium commune DSM 2178</name>
    <dbReference type="NCBI Taxonomy" id="289377"/>
    <lineage>
        <taxon>Bacteria</taxon>
        <taxon>Pseudomonadati</taxon>
        <taxon>Thermodesulfobacteriota</taxon>
        <taxon>Thermodesulfobacteria</taxon>
        <taxon>Thermodesulfobacteriales</taxon>
        <taxon>Thermodesulfobacteriaceae</taxon>
        <taxon>Thermodesulfobacterium</taxon>
    </lineage>
</organism>
<dbReference type="RefSeq" id="WP_038061811.1">
    <property type="nucleotide sequence ID" value="NZ_CP008796.1"/>
</dbReference>
<dbReference type="InterPro" id="IPR036237">
    <property type="entry name" value="Xyl_isomerase-like_sf"/>
</dbReference>
<dbReference type="Pfam" id="PF01261">
    <property type="entry name" value="AP_endonuc_2"/>
    <property type="match status" value="1"/>
</dbReference>
<dbReference type="PaxDb" id="289377-HL41_03265"/>
<feature type="domain" description="Xylose isomerase-like TIM barrel" evidence="1">
    <location>
        <begin position="40"/>
        <end position="242"/>
    </location>
</feature>
<evidence type="ECO:0000259" key="1">
    <source>
        <dbReference type="Pfam" id="PF01261"/>
    </source>
</evidence>
<keyword evidence="3" id="KW-1185">Reference proteome</keyword>
<evidence type="ECO:0000313" key="2">
    <source>
        <dbReference type="EMBL" id="AIH03882.1"/>
    </source>
</evidence>
<dbReference type="Proteomes" id="UP000028481">
    <property type="component" value="Chromosome"/>
</dbReference>
<sequence length="259" mass="30408">MRPLVFVSIPFNLLKEKYLSLVLENRINVEVSLNAFSLDNYSYHTFKEVANLIKEEGLLTTVHLPFIDLSIGSVDLWIREVSLKRIFLAIERASLFQPLNLVLHSGYSYNYHELKEEWRSIFIENLNKLLEFIQEERLSLSLENVYEPTPEFMLPIFEAFSRRVGWCFDPAHARVFSKKDELDWLDILYPYLKEIHCHDNLGEEDDHLALGKGVLKFNAIFKFLKEKKIVPILTSEAHNEEDTYLNLKVLTDEGEKLQE</sequence>
<dbReference type="InterPro" id="IPR050312">
    <property type="entry name" value="IolE/XylAMocC-like"/>
</dbReference>
<name>A0A075WYY7_9BACT</name>
<dbReference type="KEGG" id="tcm:HL41_03265"/>
<dbReference type="EMBL" id="CP008796">
    <property type="protein sequence ID" value="AIH03882.1"/>
    <property type="molecule type" value="Genomic_DNA"/>
</dbReference>
<dbReference type="STRING" id="289377.HL41_03265"/>
<evidence type="ECO:0000313" key="3">
    <source>
        <dbReference type="Proteomes" id="UP000028481"/>
    </source>
</evidence>
<dbReference type="PANTHER" id="PTHR12110">
    <property type="entry name" value="HYDROXYPYRUVATE ISOMERASE"/>
    <property type="match status" value="1"/>
</dbReference>
<reference evidence="2 3" key="1">
    <citation type="journal article" date="2015" name="Genome Announc.">
        <title>Genome Sequence of a Sulfate-Reducing Thermophilic Bacterium, Thermodesulfobacterium commune DSM 2178T (Phylum Thermodesulfobacteria).</title>
        <authorList>
            <person name="Bhatnagar S."/>
            <person name="Badger J.H."/>
            <person name="Madupu R."/>
            <person name="Khouri H.M."/>
            <person name="O'Connor E.M."/>
            <person name="Robb F.T."/>
            <person name="Ward N.L."/>
            <person name="Eisen J.A."/>
        </authorList>
    </citation>
    <scope>NUCLEOTIDE SEQUENCE [LARGE SCALE GENOMIC DNA]</scope>
    <source>
        <strain evidence="2 3">DSM 2178</strain>
    </source>
</reference>
<dbReference type="InterPro" id="IPR013022">
    <property type="entry name" value="Xyl_isomerase-like_TIM-brl"/>
</dbReference>
<dbReference type="PANTHER" id="PTHR12110:SF21">
    <property type="entry name" value="XYLOSE ISOMERASE-LIKE TIM BARREL DOMAIN-CONTAINING PROTEIN"/>
    <property type="match status" value="1"/>
</dbReference>
<dbReference type="AlphaFoldDB" id="A0A075WYY7"/>
<dbReference type="OrthoDB" id="9801960at2"/>